<dbReference type="InterPro" id="IPR043129">
    <property type="entry name" value="ATPase_NBD"/>
</dbReference>
<evidence type="ECO:0000256" key="2">
    <source>
        <dbReference type="ARBA" id="ARBA00022840"/>
    </source>
</evidence>
<gene>
    <name evidence="3" type="ORF">Tci_872657</name>
</gene>
<accession>A0A699SUI0</accession>
<dbReference type="EMBL" id="BKCJ011186400">
    <property type="protein sequence ID" value="GFD00688.1"/>
    <property type="molecule type" value="Genomic_DNA"/>
</dbReference>
<feature type="non-terminal residue" evidence="3">
    <location>
        <position position="169"/>
    </location>
</feature>
<dbReference type="InterPro" id="IPR013126">
    <property type="entry name" value="Hsp_70_fam"/>
</dbReference>
<keyword evidence="1" id="KW-0547">Nucleotide-binding</keyword>
<dbReference type="Pfam" id="PF00012">
    <property type="entry name" value="HSP70"/>
    <property type="match status" value="1"/>
</dbReference>
<dbReference type="Gene3D" id="3.90.640.10">
    <property type="entry name" value="Actin, Chain A, domain 4"/>
    <property type="match status" value="1"/>
</dbReference>
<dbReference type="SUPFAM" id="SSF53067">
    <property type="entry name" value="Actin-like ATPase domain"/>
    <property type="match status" value="1"/>
</dbReference>
<comment type="caution">
    <text evidence="3">The sequence shown here is derived from an EMBL/GenBank/DDBJ whole genome shotgun (WGS) entry which is preliminary data.</text>
</comment>
<protein>
    <submittedName>
        <fullName evidence="3">Uncharacterized protein</fullName>
    </submittedName>
</protein>
<dbReference type="Gene3D" id="3.30.420.40">
    <property type="match status" value="1"/>
</dbReference>
<proteinExistence type="predicted"/>
<dbReference type="GO" id="GO:0005524">
    <property type="term" value="F:ATP binding"/>
    <property type="evidence" value="ECO:0007669"/>
    <property type="project" value="UniProtKB-KW"/>
</dbReference>
<dbReference type="PANTHER" id="PTHR19375">
    <property type="entry name" value="HEAT SHOCK PROTEIN 70KDA"/>
    <property type="match status" value="1"/>
</dbReference>
<evidence type="ECO:0000313" key="3">
    <source>
        <dbReference type="EMBL" id="GFD00688.1"/>
    </source>
</evidence>
<keyword evidence="2" id="KW-0067">ATP-binding</keyword>
<evidence type="ECO:0000256" key="1">
    <source>
        <dbReference type="ARBA" id="ARBA00022741"/>
    </source>
</evidence>
<dbReference type="AlphaFoldDB" id="A0A699SUI0"/>
<dbReference type="GO" id="GO:0140662">
    <property type="term" value="F:ATP-dependent protein folding chaperone"/>
    <property type="evidence" value="ECO:0007669"/>
    <property type="project" value="InterPro"/>
</dbReference>
<organism evidence="3">
    <name type="scientific">Tanacetum cinerariifolium</name>
    <name type="common">Dalmatian daisy</name>
    <name type="synonym">Chrysanthemum cinerariifolium</name>
    <dbReference type="NCBI Taxonomy" id="118510"/>
    <lineage>
        <taxon>Eukaryota</taxon>
        <taxon>Viridiplantae</taxon>
        <taxon>Streptophyta</taxon>
        <taxon>Embryophyta</taxon>
        <taxon>Tracheophyta</taxon>
        <taxon>Spermatophyta</taxon>
        <taxon>Magnoliopsida</taxon>
        <taxon>eudicotyledons</taxon>
        <taxon>Gunneridae</taxon>
        <taxon>Pentapetalae</taxon>
        <taxon>asterids</taxon>
        <taxon>campanulids</taxon>
        <taxon>Asterales</taxon>
        <taxon>Asteraceae</taxon>
        <taxon>Asteroideae</taxon>
        <taxon>Anthemideae</taxon>
        <taxon>Anthemidinae</taxon>
        <taxon>Tanacetum</taxon>
    </lineage>
</organism>
<sequence>MVQDMRSKADYYRYGIVPLSGGTDDSVAVVMGGKQYTPEQISAEILKKLKARSRRMPPGWPTFDVSVLNIIDRECLEMGAGGDRWLGGDDIDQALQVYIFKQVEATYNISSLQKLIDNQTPKKRNQILAKLRVETEKIKIDLSGIQSQSLLLEDLLEDDEGNSIDIDLT</sequence>
<name>A0A699SUI0_TANCI</name>
<reference evidence="3" key="1">
    <citation type="journal article" date="2019" name="Sci. Rep.">
        <title>Draft genome of Tanacetum cinerariifolium, the natural source of mosquito coil.</title>
        <authorList>
            <person name="Yamashiro T."/>
            <person name="Shiraishi A."/>
            <person name="Satake H."/>
            <person name="Nakayama K."/>
        </authorList>
    </citation>
    <scope>NUCLEOTIDE SEQUENCE</scope>
</reference>